<dbReference type="InterPro" id="IPR053163">
    <property type="entry name" value="HTH-type_regulator_Rgg"/>
</dbReference>
<accession>A0AA87K8K5</accession>
<dbReference type="InterPro" id="IPR010982">
    <property type="entry name" value="Lambda_DNA-bd_dom_sf"/>
</dbReference>
<dbReference type="InterPro" id="IPR001387">
    <property type="entry name" value="Cro/C1-type_HTH"/>
</dbReference>
<evidence type="ECO:0000259" key="1">
    <source>
        <dbReference type="PROSITE" id="PS50943"/>
    </source>
</evidence>
<evidence type="ECO:0000313" key="3">
    <source>
        <dbReference type="Proteomes" id="UP000004393"/>
    </source>
</evidence>
<dbReference type="PANTHER" id="PTHR37038:SF12">
    <property type="entry name" value="TRANSCRIPTIONAL REGULATOR"/>
    <property type="match status" value="1"/>
</dbReference>
<evidence type="ECO:0000313" key="2">
    <source>
        <dbReference type="EMBL" id="EHG30311.1"/>
    </source>
</evidence>
<proteinExistence type="predicted"/>
<protein>
    <recommendedName>
        <fullName evidence="1">HTH cro/C1-type domain-containing protein</fullName>
    </recommendedName>
</protein>
<dbReference type="EMBL" id="ADLY01000015">
    <property type="protein sequence ID" value="EHG30311.1"/>
    <property type="molecule type" value="Genomic_DNA"/>
</dbReference>
<organism evidence="2 3">
    <name type="scientific">Enterococcus saccharolyticus 30_1</name>
    <dbReference type="NCBI Taxonomy" id="742813"/>
    <lineage>
        <taxon>Bacteria</taxon>
        <taxon>Bacillati</taxon>
        <taxon>Bacillota</taxon>
        <taxon>Bacilli</taxon>
        <taxon>Lactobacillales</taxon>
        <taxon>Enterococcaceae</taxon>
        <taxon>Enterococcus</taxon>
    </lineage>
</organism>
<dbReference type="SUPFAM" id="SSF47413">
    <property type="entry name" value="lambda repressor-like DNA-binding domains"/>
    <property type="match status" value="1"/>
</dbReference>
<dbReference type="Gene3D" id="1.10.260.40">
    <property type="entry name" value="lambda repressor-like DNA-binding domains"/>
    <property type="match status" value="1"/>
</dbReference>
<comment type="caution">
    <text evidence="2">The sequence shown here is derived from an EMBL/GenBank/DDBJ whole genome shotgun (WGS) entry which is preliminary data.</text>
</comment>
<gene>
    <name evidence="2" type="ORF">HMPREF9478_00587</name>
</gene>
<reference evidence="2 3" key="1">
    <citation type="submission" date="2011-10" db="EMBL/GenBank/DDBJ databases">
        <title>The Genome Sequence of Enterococcus saccharolyticus 30_1.</title>
        <authorList>
            <consortium name="The Broad Institute Genome Sequencing Platform"/>
            <person name="Earl A."/>
            <person name="Ward D."/>
            <person name="Feldgarden M."/>
            <person name="Gevers D."/>
            <person name="Daigneault M."/>
            <person name="Strauss J."/>
            <person name="Allen-Vercoe E."/>
            <person name="Young S.K."/>
            <person name="Zeng Q."/>
            <person name="Gargeya S."/>
            <person name="Fitzgerald M."/>
            <person name="Haas B."/>
            <person name="Abouelleil A."/>
            <person name="Alvarado L."/>
            <person name="Arachchi H.M."/>
            <person name="Berlin A."/>
            <person name="Brown A."/>
            <person name="Chapman S.B."/>
            <person name="Chen Z."/>
            <person name="Dunbar C."/>
            <person name="Freedman E."/>
            <person name="Gearin G."/>
            <person name="Gellesch M."/>
            <person name="Goldberg J."/>
            <person name="Griggs A."/>
            <person name="Gujja S."/>
            <person name="Heiman D."/>
            <person name="Howarth C."/>
            <person name="Larson L."/>
            <person name="Lui A."/>
            <person name="MacDonald P.J.P."/>
            <person name="Montmayeur A."/>
            <person name="Murphy C."/>
            <person name="Neiman D."/>
            <person name="Pearson M."/>
            <person name="Priest M."/>
            <person name="Roberts A."/>
            <person name="Saif S."/>
            <person name="Shea T."/>
            <person name="Shenoy N."/>
            <person name="Sisk P."/>
            <person name="Stolte C."/>
            <person name="Sykes S."/>
            <person name="Wortman J."/>
            <person name="Nusbaum C."/>
            <person name="Birren B."/>
        </authorList>
    </citation>
    <scope>NUCLEOTIDE SEQUENCE [LARGE SCALE GENOMIC DNA]</scope>
    <source>
        <strain evidence="2 3">30_1</strain>
    </source>
</reference>
<dbReference type="RefSeq" id="WP_005470421.1">
    <property type="nucleotide sequence ID" value="NZ_JH376939.1"/>
</dbReference>
<keyword evidence="3" id="KW-1185">Reference proteome</keyword>
<dbReference type="Proteomes" id="UP000004393">
    <property type="component" value="Unassembled WGS sequence"/>
</dbReference>
<sequence>MKAYGPLIKKIRMSKHYTQKEVYSGVASRSFYAKFEAGEYAIEAFKFKRILENMNMSEPEFFFLYDKENPATKRITIRDVIAIYYDFNLHSVDKLLVIYRDNKASEISSDRLISSAAYALAWSLKPTIDHWPLVTLREYFTRLESFSMMELELFITTFFIFFDEEERIEPLLSKAIAAAITWWSLYPELIDRLIGALYVNMIQFLITNNELEKASLLDEKLTESLTDSTFSLTTQLYFAFFKAFLAEDRAEVTNILNLLRKNDRQTYTILSKIIQSTAFRKILDISSYAGCLKEGLVSKKTLTAT</sequence>
<dbReference type="GO" id="GO:0003677">
    <property type="term" value="F:DNA binding"/>
    <property type="evidence" value="ECO:0007669"/>
    <property type="project" value="InterPro"/>
</dbReference>
<dbReference type="AlphaFoldDB" id="A0AA87K8K5"/>
<feature type="domain" description="HTH cro/C1-type" evidence="1">
    <location>
        <begin position="8"/>
        <end position="61"/>
    </location>
</feature>
<dbReference type="CDD" id="cd00093">
    <property type="entry name" value="HTH_XRE"/>
    <property type="match status" value="1"/>
</dbReference>
<name>A0AA87K8K5_9ENTE</name>
<dbReference type="PROSITE" id="PS50943">
    <property type="entry name" value="HTH_CROC1"/>
    <property type="match status" value="1"/>
</dbReference>
<dbReference type="PANTHER" id="PTHR37038">
    <property type="entry name" value="TRANSCRIPTIONAL REGULATOR-RELATED"/>
    <property type="match status" value="1"/>
</dbReference>
<dbReference type="SMART" id="SM00530">
    <property type="entry name" value="HTH_XRE"/>
    <property type="match status" value="1"/>
</dbReference>